<name>A0A4Y2A319_ARAVE</name>
<dbReference type="OrthoDB" id="6432186at2759"/>
<sequence length="133" mass="14767">MFAFTKKSDSSSPRLLRYLDFISQFSTNIRHISGSKNVVADTLSRIGDVHLPKVDFSAKANAQASDEELQALFSKNELSILLKPLSTDPTSSKLYCDIRNDIVRSLTCQQISERQSSKLCTTSLIQVSVPLNV</sequence>
<evidence type="ECO:0008006" key="3">
    <source>
        <dbReference type="Google" id="ProtNLM"/>
    </source>
</evidence>
<evidence type="ECO:0000313" key="2">
    <source>
        <dbReference type="Proteomes" id="UP000499080"/>
    </source>
</evidence>
<comment type="caution">
    <text evidence="1">The sequence shown here is derived from an EMBL/GenBank/DDBJ whole genome shotgun (WGS) entry which is preliminary data.</text>
</comment>
<dbReference type="EMBL" id="BGPR01000004">
    <property type="protein sequence ID" value="GBL73765.1"/>
    <property type="molecule type" value="Genomic_DNA"/>
</dbReference>
<proteinExistence type="predicted"/>
<accession>A0A4Y2A319</accession>
<keyword evidence="2" id="KW-1185">Reference proteome</keyword>
<organism evidence="1 2">
    <name type="scientific">Araneus ventricosus</name>
    <name type="common">Orbweaver spider</name>
    <name type="synonym">Epeira ventricosa</name>
    <dbReference type="NCBI Taxonomy" id="182803"/>
    <lineage>
        <taxon>Eukaryota</taxon>
        <taxon>Metazoa</taxon>
        <taxon>Ecdysozoa</taxon>
        <taxon>Arthropoda</taxon>
        <taxon>Chelicerata</taxon>
        <taxon>Arachnida</taxon>
        <taxon>Araneae</taxon>
        <taxon>Araneomorphae</taxon>
        <taxon>Entelegynae</taxon>
        <taxon>Araneoidea</taxon>
        <taxon>Araneidae</taxon>
        <taxon>Araneus</taxon>
    </lineage>
</organism>
<gene>
    <name evidence="1" type="ORF">AVEN_230741_1</name>
</gene>
<evidence type="ECO:0000313" key="1">
    <source>
        <dbReference type="EMBL" id="GBL73765.1"/>
    </source>
</evidence>
<dbReference type="Proteomes" id="UP000499080">
    <property type="component" value="Unassembled WGS sequence"/>
</dbReference>
<reference evidence="1 2" key="1">
    <citation type="journal article" date="2019" name="Sci. Rep.">
        <title>Orb-weaving spider Araneus ventricosus genome elucidates the spidroin gene catalogue.</title>
        <authorList>
            <person name="Kono N."/>
            <person name="Nakamura H."/>
            <person name="Ohtoshi R."/>
            <person name="Moran D.A.P."/>
            <person name="Shinohara A."/>
            <person name="Yoshida Y."/>
            <person name="Fujiwara M."/>
            <person name="Mori M."/>
            <person name="Tomita M."/>
            <person name="Arakawa K."/>
        </authorList>
    </citation>
    <scope>NUCLEOTIDE SEQUENCE [LARGE SCALE GENOMIC DNA]</scope>
</reference>
<dbReference type="AlphaFoldDB" id="A0A4Y2A319"/>
<protein>
    <recommendedName>
        <fullName evidence="3">Reverse transcriptase RNase H-like domain-containing protein</fullName>
    </recommendedName>
</protein>